<keyword evidence="16" id="KW-1185">Reference proteome</keyword>
<keyword evidence="6 12" id="KW-0812">Transmembrane</keyword>
<evidence type="ECO:0000256" key="2">
    <source>
        <dbReference type="ARBA" id="ARBA00004370"/>
    </source>
</evidence>
<evidence type="ECO:0000256" key="3">
    <source>
        <dbReference type="ARBA" id="ARBA00012438"/>
    </source>
</evidence>
<keyword evidence="4" id="KW-0597">Phosphoprotein</keyword>
<feature type="compositionally biased region" description="Basic and acidic residues" evidence="11">
    <location>
        <begin position="64"/>
        <end position="76"/>
    </location>
</feature>
<sequence length="469" mass="51277">MNRHPKSLATRLFLSATAWVVLILVITGIVLSTVYKRSTERAFDRRLNFYLRTLIAEVAQPDDPNDKSDKSDKSDRSVQSLGEPLFELPLSGWYWRLARTDGDKPEVRASRSLWDATLPKLEDEGIELDQSGVRLGYVAGPENQRLRMVERPVDLGTEGKYLATVAGDAAEIEDETWAFNTYLAVTFAALSVGLLLTTIFQVRFGLAPLKRISSSLAAIRSGQAERLEGEFPEEIAPLARETNALLDANRAIVERSRTHVGNLAHAIKTPLSVIVNEAGANRGDPFAAKVLEQAGIMRDQVAHHLERARIAARVTVIGTVTDVGPVVEALARTMEKIHRDRDILIDCEIQPAAKFRGERQDFEEMIGNLVDNACKWANQKVFIEVLQELTPGGALDPTLRIIVDDDGPGLSPEQRTQVARRGQRLDETKPGSGLGLSIVTDLAALYGGSLSLSAAPIGGLRAELALPGV</sequence>
<dbReference type="InterPro" id="IPR003660">
    <property type="entry name" value="HAMP_dom"/>
</dbReference>
<feature type="domain" description="Histidine kinase" evidence="13">
    <location>
        <begin position="262"/>
        <end position="469"/>
    </location>
</feature>
<feature type="transmembrane region" description="Helical" evidence="12">
    <location>
        <begin position="12"/>
        <end position="35"/>
    </location>
</feature>
<dbReference type="RefSeq" id="WP_002711213.1">
    <property type="nucleotide sequence ID" value="NZ_KB375281.1"/>
</dbReference>
<dbReference type="PROSITE" id="PS50109">
    <property type="entry name" value="HIS_KIN"/>
    <property type="match status" value="1"/>
</dbReference>
<dbReference type="PRINTS" id="PR00344">
    <property type="entry name" value="BCTRLSENSOR"/>
</dbReference>
<keyword evidence="5" id="KW-0808">Transferase</keyword>
<dbReference type="InterPro" id="IPR036890">
    <property type="entry name" value="HATPase_C_sf"/>
</dbReference>
<dbReference type="AlphaFoldDB" id="K8PPS5"/>
<keyword evidence="9" id="KW-0902">Two-component regulatory system</keyword>
<keyword evidence="7" id="KW-0418">Kinase</keyword>
<protein>
    <recommendedName>
        <fullName evidence="3">histidine kinase</fullName>
        <ecNumber evidence="3">2.7.13.3</ecNumber>
    </recommendedName>
</protein>
<reference evidence="15 16" key="1">
    <citation type="submission" date="2012-04" db="EMBL/GenBank/DDBJ databases">
        <title>The Genome Sequence of Afipia clevelandensis ATCC 49720.</title>
        <authorList>
            <consortium name="The Broad Institute Genome Sequencing Platform"/>
            <person name="Earl A."/>
            <person name="Ward D."/>
            <person name="Feldgarden M."/>
            <person name="Gevers D."/>
            <person name="Huys G."/>
            <person name="Walker B."/>
            <person name="Young S.K."/>
            <person name="Zeng Q."/>
            <person name="Gargeya S."/>
            <person name="Fitzgerald M."/>
            <person name="Haas B."/>
            <person name="Abouelleil A."/>
            <person name="Alvarado L."/>
            <person name="Arachchi H.M."/>
            <person name="Berlin A."/>
            <person name="Chapman S.B."/>
            <person name="Goldberg J."/>
            <person name="Griggs A."/>
            <person name="Gujja S."/>
            <person name="Hansen M."/>
            <person name="Howarth C."/>
            <person name="Imamovic A."/>
            <person name="Larimer J."/>
            <person name="McCowen C."/>
            <person name="Montmayeur A."/>
            <person name="Murphy C."/>
            <person name="Neiman D."/>
            <person name="Pearson M."/>
            <person name="Priest M."/>
            <person name="Roberts A."/>
            <person name="Saif S."/>
            <person name="Shea T."/>
            <person name="Sisk P."/>
            <person name="Sykes S."/>
            <person name="Wortman J."/>
            <person name="Nusbaum C."/>
            <person name="Birren B."/>
        </authorList>
    </citation>
    <scope>NUCLEOTIDE SEQUENCE [LARGE SCALE GENOMIC DNA]</scope>
    <source>
        <strain evidence="15 16">ATCC 49720</strain>
    </source>
</reference>
<evidence type="ECO:0000259" key="13">
    <source>
        <dbReference type="PROSITE" id="PS50109"/>
    </source>
</evidence>
<evidence type="ECO:0000256" key="9">
    <source>
        <dbReference type="ARBA" id="ARBA00023012"/>
    </source>
</evidence>
<comment type="catalytic activity">
    <reaction evidence="1">
        <text>ATP + protein L-histidine = ADP + protein N-phospho-L-histidine.</text>
        <dbReference type="EC" id="2.7.13.3"/>
    </reaction>
</comment>
<dbReference type="GO" id="GO:0004673">
    <property type="term" value="F:protein histidine kinase activity"/>
    <property type="evidence" value="ECO:0007669"/>
    <property type="project" value="UniProtKB-EC"/>
</dbReference>
<dbReference type="Gene3D" id="3.30.565.10">
    <property type="entry name" value="Histidine kinase-like ATPase, C-terminal domain"/>
    <property type="match status" value="1"/>
</dbReference>
<dbReference type="EMBL" id="AGWY01000001">
    <property type="protein sequence ID" value="EKS42804.1"/>
    <property type="molecule type" value="Genomic_DNA"/>
</dbReference>
<dbReference type="PATRIC" id="fig|883079.3.peg.361"/>
<evidence type="ECO:0000256" key="10">
    <source>
        <dbReference type="ARBA" id="ARBA00023136"/>
    </source>
</evidence>
<keyword evidence="10 12" id="KW-0472">Membrane</keyword>
<evidence type="ECO:0000256" key="11">
    <source>
        <dbReference type="SAM" id="MobiDB-lite"/>
    </source>
</evidence>
<accession>K8PPS5</accession>
<evidence type="ECO:0000256" key="4">
    <source>
        <dbReference type="ARBA" id="ARBA00022553"/>
    </source>
</evidence>
<evidence type="ECO:0000256" key="6">
    <source>
        <dbReference type="ARBA" id="ARBA00022692"/>
    </source>
</evidence>
<evidence type="ECO:0000256" key="7">
    <source>
        <dbReference type="ARBA" id="ARBA00022777"/>
    </source>
</evidence>
<organism evidence="15 16">
    <name type="scientific">Afipia clevelandensis ATCC 49720</name>
    <dbReference type="NCBI Taxonomy" id="883079"/>
    <lineage>
        <taxon>Bacteria</taxon>
        <taxon>Pseudomonadati</taxon>
        <taxon>Pseudomonadota</taxon>
        <taxon>Alphaproteobacteria</taxon>
        <taxon>Hyphomicrobiales</taxon>
        <taxon>Nitrobacteraceae</taxon>
        <taxon>Afipia</taxon>
    </lineage>
</organism>
<dbReference type="InterPro" id="IPR004358">
    <property type="entry name" value="Sig_transdc_His_kin-like_C"/>
</dbReference>
<dbReference type="InterPro" id="IPR003594">
    <property type="entry name" value="HATPase_dom"/>
</dbReference>
<feature type="domain" description="HAMP" evidence="14">
    <location>
        <begin position="203"/>
        <end position="254"/>
    </location>
</feature>
<dbReference type="Pfam" id="PF02518">
    <property type="entry name" value="HATPase_c"/>
    <property type="match status" value="1"/>
</dbReference>
<dbReference type="EC" id="2.7.13.3" evidence="3"/>
<keyword evidence="8 12" id="KW-1133">Transmembrane helix</keyword>
<evidence type="ECO:0000256" key="8">
    <source>
        <dbReference type="ARBA" id="ARBA00022989"/>
    </source>
</evidence>
<dbReference type="Proteomes" id="UP000001095">
    <property type="component" value="Unassembled WGS sequence"/>
</dbReference>
<feature type="region of interest" description="Disordered" evidence="11">
    <location>
        <begin position="60"/>
        <end position="79"/>
    </location>
</feature>
<evidence type="ECO:0000313" key="16">
    <source>
        <dbReference type="Proteomes" id="UP000001095"/>
    </source>
</evidence>
<comment type="caution">
    <text evidence="15">The sequence shown here is derived from an EMBL/GenBank/DDBJ whole genome shotgun (WGS) entry which is preliminary data.</text>
</comment>
<gene>
    <name evidence="15" type="ORF">HMPREF9696_00347</name>
</gene>
<dbReference type="PROSITE" id="PS50885">
    <property type="entry name" value="HAMP"/>
    <property type="match status" value="1"/>
</dbReference>
<feature type="transmembrane region" description="Helical" evidence="12">
    <location>
        <begin position="182"/>
        <end position="206"/>
    </location>
</feature>
<dbReference type="HOGENOM" id="CLU_000445_42_3_5"/>
<dbReference type="OrthoDB" id="9809567at2"/>
<dbReference type="InterPro" id="IPR050428">
    <property type="entry name" value="TCS_sensor_his_kinase"/>
</dbReference>
<dbReference type="PANTHER" id="PTHR45436:SF5">
    <property type="entry name" value="SENSOR HISTIDINE KINASE TRCS"/>
    <property type="match status" value="1"/>
</dbReference>
<comment type="subcellular location">
    <subcellularLocation>
        <location evidence="2">Membrane</location>
    </subcellularLocation>
</comment>
<evidence type="ECO:0000259" key="14">
    <source>
        <dbReference type="PROSITE" id="PS50885"/>
    </source>
</evidence>
<dbReference type="Gene3D" id="1.10.287.130">
    <property type="match status" value="1"/>
</dbReference>
<dbReference type="SUPFAM" id="SSF55874">
    <property type="entry name" value="ATPase domain of HSP90 chaperone/DNA topoisomerase II/histidine kinase"/>
    <property type="match status" value="1"/>
</dbReference>
<evidence type="ECO:0000313" key="15">
    <source>
        <dbReference type="EMBL" id="EKS42804.1"/>
    </source>
</evidence>
<evidence type="ECO:0000256" key="12">
    <source>
        <dbReference type="SAM" id="Phobius"/>
    </source>
</evidence>
<dbReference type="PANTHER" id="PTHR45436">
    <property type="entry name" value="SENSOR HISTIDINE KINASE YKOH"/>
    <property type="match status" value="1"/>
</dbReference>
<evidence type="ECO:0000256" key="5">
    <source>
        <dbReference type="ARBA" id="ARBA00022679"/>
    </source>
</evidence>
<proteinExistence type="predicted"/>
<dbReference type="GO" id="GO:0000160">
    <property type="term" value="P:phosphorelay signal transduction system"/>
    <property type="evidence" value="ECO:0007669"/>
    <property type="project" value="UniProtKB-KW"/>
</dbReference>
<dbReference type="InterPro" id="IPR005467">
    <property type="entry name" value="His_kinase_dom"/>
</dbReference>
<name>K8PPS5_9BRAD</name>
<evidence type="ECO:0000256" key="1">
    <source>
        <dbReference type="ARBA" id="ARBA00000085"/>
    </source>
</evidence>
<dbReference type="SMART" id="SM00387">
    <property type="entry name" value="HATPase_c"/>
    <property type="match status" value="1"/>
</dbReference>
<dbReference type="GO" id="GO:0005886">
    <property type="term" value="C:plasma membrane"/>
    <property type="evidence" value="ECO:0007669"/>
    <property type="project" value="TreeGrafter"/>
</dbReference>